<dbReference type="EMBL" id="QGTQ01000004">
    <property type="protein sequence ID" value="PWW05474.1"/>
    <property type="molecule type" value="Genomic_DNA"/>
</dbReference>
<dbReference type="InterPro" id="IPR036390">
    <property type="entry name" value="WH_DNA-bd_sf"/>
</dbReference>
<dbReference type="RefSeq" id="WP_110043318.1">
    <property type="nucleotide sequence ID" value="NZ_CP054612.1"/>
</dbReference>
<dbReference type="OrthoDB" id="9790052at2"/>
<keyword evidence="1 3" id="KW-0238">DNA-binding</keyword>
<evidence type="ECO:0000256" key="1">
    <source>
        <dbReference type="ARBA" id="ARBA00023125"/>
    </source>
</evidence>
<dbReference type="GO" id="GO:0006950">
    <property type="term" value="P:response to stress"/>
    <property type="evidence" value="ECO:0007669"/>
    <property type="project" value="TreeGrafter"/>
</dbReference>
<dbReference type="Proteomes" id="UP000246635">
    <property type="component" value="Unassembled WGS sequence"/>
</dbReference>
<comment type="caution">
    <text evidence="3">The sequence shown here is derived from an EMBL/GenBank/DDBJ whole genome shotgun (WGS) entry which is preliminary data.</text>
</comment>
<evidence type="ECO:0000313" key="3">
    <source>
        <dbReference type="EMBL" id="PWW05474.1"/>
    </source>
</evidence>
<dbReference type="Pfam" id="PF01047">
    <property type="entry name" value="MarR"/>
    <property type="match status" value="1"/>
</dbReference>
<dbReference type="Gene3D" id="1.10.10.10">
    <property type="entry name" value="Winged helix-like DNA-binding domain superfamily/Winged helix DNA-binding domain"/>
    <property type="match status" value="1"/>
</dbReference>
<dbReference type="GO" id="GO:0003700">
    <property type="term" value="F:DNA-binding transcription factor activity"/>
    <property type="evidence" value="ECO:0007669"/>
    <property type="project" value="InterPro"/>
</dbReference>
<protein>
    <submittedName>
        <fullName evidence="3">DNA-binding MarR family transcriptional regulator</fullName>
    </submittedName>
</protein>
<dbReference type="SMART" id="SM00347">
    <property type="entry name" value="HTH_MARR"/>
    <property type="match status" value="1"/>
</dbReference>
<dbReference type="PANTHER" id="PTHR33164">
    <property type="entry name" value="TRANSCRIPTIONAL REGULATOR, MARR FAMILY"/>
    <property type="match status" value="1"/>
</dbReference>
<dbReference type="InterPro" id="IPR036388">
    <property type="entry name" value="WH-like_DNA-bd_sf"/>
</dbReference>
<dbReference type="InterPro" id="IPR000835">
    <property type="entry name" value="HTH_MarR-typ"/>
</dbReference>
<dbReference type="SUPFAM" id="SSF46785">
    <property type="entry name" value="Winged helix' DNA-binding domain"/>
    <property type="match status" value="1"/>
</dbReference>
<dbReference type="AlphaFoldDB" id="A0A2V2YYF6"/>
<feature type="domain" description="HTH marR-type" evidence="2">
    <location>
        <begin position="3"/>
        <end position="134"/>
    </location>
</feature>
<proteinExistence type="predicted"/>
<evidence type="ECO:0000259" key="2">
    <source>
        <dbReference type="PROSITE" id="PS50995"/>
    </source>
</evidence>
<name>A0A2V2YYF6_9BACL</name>
<sequence>MISEDFARLWMKLTKEWKSHLEEALAPSLTEGQLNVLELLQRYQPMKPSDLLQYLETTPAAITTLLDRMERGELIVRNRDESDRRIVWVTMTDKGEEEANRGVEIRSTYIQSSLDRISTHNQQLLVYLLGKVTNGTAEPISRSS</sequence>
<dbReference type="GO" id="GO:0003677">
    <property type="term" value="F:DNA binding"/>
    <property type="evidence" value="ECO:0007669"/>
    <property type="project" value="UniProtKB-KW"/>
</dbReference>
<dbReference type="InterPro" id="IPR039422">
    <property type="entry name" value="MarR/SlyA-like"/>
</dbReference>
<keyword evidence="4" id="KW-1185">Reference proteome</keyword>
<dbReference type="PROSITE" id="PS50995">
    <property type="entry name" value="HTH_MARR_2"/>
    <property type="match status" value="1"/>
</dbReference>
<organism evidence="3 4">
    <name type="scientific">Paenibacillus cellulosilyticus</name>
    <dbReference type="NCBI Taxonomy" id="375489"/>
    <lineage>
        <taxon>Bacteria</taxon>
        <taxon>Bacillati</taxon>
        <taxon>Bacillota</taxon>
        <taxon>Bacilli</taxon>
        <taxon>Bacillales</taxon>
        <taxon>Paenibacillaceae</taxon>
        <taxon>Paenibacillus</taxon>
    </lineage>
</organism>
<dbReference type="PANTHER" id="PTHR33164:SF43">
    <property type="entry name" value="HTH-TYPE TRANSCRIPTIONAL REPRESSOR YETL"/>
    <property type="match status" value="1"/>
</dbReference>
<gene>
    <name evidence="3" type="ORF">DFQ01_10432</name>
</gene>
<dbReference type="PRINTS" id="PR00598">
    <property type="entry name" value="HTHMARR"/>
</dbReference>
<reference evidence="3 4" key="1">
    <citation type="submission" date="2018-05" db="EMBL/GenBank/DDBJ databases">
        <title>Genomic Encyclopedia of Type Strains, Phase III (KMG-III): the genomes of soil and plant-associated and newly described type strains.</title>
        <authorList>
            <person name="Whitman W."/>
        </authorList>
    </citation>
    <scope>NUCLEOTIDE SEQUENCE [LARGE SCALE GENOMIC DNA]</scope>
    <source>
        <strain evidence="3 4">CECT 5696</strain>
    </source>
</reference>
<evidence type="ECO:0000313" key="4">
    <source>
        <dbReference type="Proteomes" id="UP000246635"/>
    </source>
</evidence>
<accession>A0A2V2YYF6</accession>